<dbReference type="CDD" id="cd09097">
    <property type="entry name" value="Deadenylase_CCR4"/>
    <property type="match status" value="1"/>
</dbReference>
<evidence type="ECO:0000313" key="3">
    <source>
        <dbReference type="Proteomes" id="UP001497512"/>
    </source>
</evidence>
<dbReference type="InterPro" id="IPR005135">
    <property type="entry name" value="Endo/exonuclease/phosphatase"/>
</dbReference>
<keyword evidence="3" id="KW-1185">Reference proteome</keyword>
<organism evidence="2 3">
    <name type="scientific">Sphagnum troendelagicum</name>
    <dbReference type="NCBI Taxonomy" id="128251"/>
    <lineage>
        <taxon>Eukaryota</taxon>
        <taxon>Viridiplantae</taxon>
        <taxon>Streptophyta</taxon>
        <taxon>Embryophyta</taxon>
        <taxon>Bryophyta</taxon>
        <taxon>Sphagnophytina</taxon>
        <taxon>Sphagnopsida</taxon>
        <taxon>Sphagnales</taxon>
        <taxon>Sphagnaceae</taxon>
        <taxon>Sphagnum</taxon>
    </lineage>
</organism>
<proteinExistence type="predicted"/>
<dbReference type="EMBL" id="OZ019899">
    <property type="protein sequence ID" value="CAK9231519.1"/>
    <property type="molecule type" value="Genomic_DNA"/>
</dbReference>
<evidence type="ECO:0000259" key="1">
    <source>
        <dbReference type="Pfam" id="PF03372"/>
    </source>
</evidence>
<name>A0ABP0UWT2_9BRYO</name>
<sequence>MLSVLRVHLPSDIPIAGCDLLPYVLLRRPDSTITTDDVPESSPVDGYHLRCRWYRIQSDKRVAVCSVHPSEAATLQCLGCVKGKLPVAKSYHCSPKCFADAWRHHQVMHARAASCPQENGAEEDEPHLGHFNSGSVGGIEGALIGGNVLSNGSVFSSPARTPGSMDQVVNGDTWYEVGRGKTYTPTADDVGHVLKLECMAVDSSTGLAIAAASTVLTSRVIPAPSPTPRRLIPVNSLDGPLGLEMEGRIAAPGTFTVLSYNVLADLYATSDMYSYCPPWALSWAYRRQNLLREIVQYRADILCLQEVQSDHFEEFFSPELEKHGYAAVYKKKTAEVYTGTVYAIDGCATFYRRDRFSLVKKYEVEFNKAAQSLSEALVPSATKKAALSRLLKDNVALIVVLEARESGSTVDGQSATGKRGQLLCVANTHIHANPELKDVKLWQVHTLLKGLEKIAASADIPMLVAGDFNSVPTSAPHSLLATGRVDAAHPDLATDPLGILRPPSKLCHSLPLMSAYSAFGRLNGVGPTLDRQKRRMDSSSDEPFFTNCTRDFLGTLDYIFYTADSLGVESLLELLDEESLRKDTALPSPEWSSDHIALLAEFRWLRLDHENQSGRDPFPSLQREGGRLRT</sequence>
<feature type="domain" description="Endonuclease/exonuclease/phosphatase" evidence="1">
    <location>
        <begin position="258"/>
        <end position="595"/>
    </location>
</feature>
<protein>
    <recommendedName>
        <fullName evidence="1">Endonuclease/exonuclease/phosphatase domain-containing protein</fullName>
    </recommendedName>
</protein>
<dbReference type="Proteomes" id="UP001497512">
    <property type="component" value="Chromosome 7"/>
</dbReference>
<dbReference type="Gene3D" id="3.60.10.10">
    <property type="entry name" value="Endonuclease/exonuclease/phosphatase"/>
    <property type="match status" value="1"/>
</dbReference>
<accession>A0ABP0UWT2</accession>
<dbReference type="PANTHER" id="PTHR12121">
    <property type="entry name" value="CARBON CATABOLITE REPRESSOR PROTEIN 4"/>
    <property type="match status" value="1"/>
</dbReference>
<dbReference type="SUPFAM" id="SSF56219">
    <property type="entry name" value="DNase I-like"/>
    <property type="match status" value="1"/>
</dbReference>
<gene>
    <name evidence="2" type="ORF">CSSPTR1EN2_LOCUS20698</name>
</gene>
<evidence type="ECO:0000313" key="2">
    <source>
        <dbReference type="EMBL" id="CAK9231519.1"/>
    </source>
</evidence>
<dbReference type="InterPro" id="IPR036691">
    <property type="entry name" value="Endo/exonu/phosph_ase_sf"/>
</dbReference>
<dbReference type="InterPro" id="IPR050410">
    <property type="entry name" value="CCR4/nocturin_mRNA_transcr"/>
</dbReference>
<reference evidence="2" key="1">
    <citation type="submission" date="2024-02" db="EMBL/GenBank/DDBJ databases">
        <authorList>
            <consortium name="ELIXIR-Norway"/>
            <consortium name="Elixir Norway"/>
        </authorList>
    </citation>
    <scope>NUCLEOTIDE SEQUENCE</scope>
</reference>
<dbReference type="PANTHER" id="PTHR12121:SF34">
    <property type="entry name" value="PROTEIN ANGEL"/>
    <property type="match status" value="1"/>
</dbReference>
<dbReference type="Pfam" id="PF03372">
    <property type="entry name" value="Exo_endo_phos"/>
    <property type="match status" value="1"/>
</dbReference>